<feature type="compositionally biased region" description="Basic and acidic residues" evidence="1">
    <location>
        <begin position="24"/>
        <end position="34"/>
    </location>
</feature>
<evidence type="ECO:0000313" key="2">
    <source>
        <dbReference type="EMBL" id="CCD56291.1"/>
    </source>
</evidence>
<sequence>MNPDTEVHPKIEYAYDAEQSSTTSREDSNEKMESSTKSAAKGIPHAISEVPRSLAKSEAEPRSGDASLPASSSIASLVKASHTERHLEIEDKAKSPLHTTSITVREPQGPLRGARNMVGDLTNSNHLDRLPTEIQLMIIQECIPECDASRGFSVSLDCNNKILLEEGQETQHTSIYFVSRTFRKLYLKHLPIMLPSSDKNSPICIHQDTTVALKMEQLDLRDTMVWGQVQIPSCFSEIRHLAVPVKSSEGENLNIIQNTIGNSERLEINTINVTKIFFFEIESFINKYCCEEPHLAELPKQLICGIDPDVVRGILRRLLTRKMNELFNPSRAIADTEETQQLLEVVKNVFEQHKRSNPDDGNSIKTSTSNTSPVVEY</sequence>
<dbReference type="Proteomes" id="UP000008177">
    <property type="component" value="Unplaced contigs"/>
</dbReference>
<evidence type="ECO:0000256" key="1">
    <source>
        <dbReference type="SAM" id="MobiDB-lite"/>
    </source>
</evidence>
<dbReference type="OrthoDB" id="3528696at2759"/>
<feature type="region of interest" description="Disordered" evidence="1">
    <location>
        <begin position="1"/>
        <end position="71"/>
    </location>
</feature>
<feature type="compositionally biased region" description="Basic and acidic residues" evidence="1">
    <location>
        <begin position="1"/>
        <end position="13"/>
    </location>
</feature>
<feature type="region of interest" description="Disordered" evidence="1">
    <location>
        <begin position="354"/>
        <end position="377"/>
    </location>
</feature>
<feature type="region of interest" description="Disordered" evidence="1">
    <location>
        <begin position="88"/>
        <end position="112"/>
    </location>
</feature>
<proteinExistence type="predicted"/>
<dbReference type="InParanoid" id="G2YX53"/>
<gene>
    <name evidence="2" type="ORF">BofuT4_P149010.1</name>
</gene>
<protein>
    <submittedName>
        <fullName evidence="2">Uncharacterized protein</fullName>
    </submittedName>
</protein>
<organism evidence="2 3">
    <name type="scientific">Botryotinia fuckeliana (strain T4)</name>
    <name type="common">Noble rot fungus</name>
    <name type="synonym">Botrytis cinerea</name>
    <dbReference type="NCBI Taxonomy" id="999810"/>
    <lineage>
        <taxon>Eukaryota</taxon>
        <taxon>Fungi</taxon>
        <taxon>Dikarya</taxon>
        <taxon>Ascomycota</taxon>
        <taxon>Pezizomycotina</taxon>
        <taxon>Leotiomycetes</taxon>
        <taxon>Helotiales</taxon>
        <taxon>Sclerotiniaceae</taxon>
        <taxon>Botrytis</taxon>
    </lineage>
</organism>
<feature type="compositionally biased region" description="Polar residues" evidence="1">
    <location>
        <begin position="359"/>
        <end position="377"/>
    </location>
</feature>
<reference evidence="3" key="1">
    <citation type="journal article" date="2011" name="PLoS Genet.">
        <title>Genomic analysis of the necrotrophic fungal pathogens Sclerotinia sclerotiorum and Botrytis cinerea.</title>
        <authorList>
            <person name="Amselem J."/>
            <person name="Cuomo C.A."/>
            <person name="van Kan J.A."/>
            <person name="Viaud M."/>
            <person name="Benito E.P."/>
            <person name="Couloux A."/>
            <person name="Coutinho P.M."/>
            <person name="de Vries R.P."/>
            <person name="Dyer P.S."/>
            <person name="Fillinger S."/>
            <person name="Fournier E."/>
            <person name="Gout L."/>
            <person name="Hahn M."/>
            <person name="Kohn L."/>
            <person name="Lapalu N."/>
            <person name="Plummer K.M."/>
            <person name="Pradier J.M."/>
            <person name="Quevillon E."/>
            <person name="Sharon A."/>
            <person name="Simon A."/>
            <person name="ten Have A."/>
            <person name="Tudzynski B."/>
            <person name="Tudzynski P."/>
            <person name="Wincker P."/>
            <person name="Andrew M."/>
            <person name="Anthouard V."/>
            <person name="Beever R.E."/>
            <person name="Beffa R."/>
            <person name="Benoit I."/>
            <person name="Bouzid O."/>
            <person name="Brault B."/>
            <person name="Chen Z."/>
            <person name="Choquer M."/>
            <person name="Collemare J."/>
            <person name="Cotton P."/>
            <person name="Danchin E.G."/>
            <person name="Da Silva C."/>
            <person name="Gautier A."/>
            <person name="Giraud C."/>
            <person name="Giraud T."/>
            <person name="Gonzalez C."/>
            <person name="Grossetete S."/>
            <person name="Guldener U."/>
            <person name="Henrissat B."/>
            <person name="Howlett B.J."/>
            <person name="Kodira C."/>
            <person name="Kretschmer M."/>
            <person name="Lappartient A."/>
            <person name="Leroch M."/>
            <person name="Levis C."/>
            <person name="Mauceli E."/>
            <person name="Neuveglise C."/>
            <person name="Oeser B."/>
            <person name="Pearson M."/>
            <person name="Poulain J."/>
            <person name="Poussereau N."/>
            <person name="Quesneville H."/>
            <person name="Rascle C."/>
            <person name="Schumacher J."/>
            <person name="Segurens B."/>
            <person name="Sexton A."/>
            <person name="Silva E."/>
            <person name="Sirven C."/>
            <person name="Soanes D.M."/>
            <person name="Talbot N.J."/>
            <person name="Templeton M."/>
            <person name="Yandava C."/>
            <person name="Yarden O."/>
            <person name="Zeng Q."/>
            <person name="Rollins J.A."/>
            <person name="Lebrun M.H."/>
            <person name="Dickman M."/>
        </authorList>
    </citation>
    <scope>NUCLEOTIDE SEQUENCE [LARGE SCALE GENOMIC DNA]</scope>
    <source>
        <strain evidence="3">T4</strain>
    </source>
</reference>
<dbReference type="AlphaFoldDB" id="G2YX53"/>
<dbReference type="EMBL" id="FQ790359">
    <property type="protein sequence ID" value="CCD56291.1"/>
    <property type="molecule type" value="Genomic_DNA"/>
</dbReference>
<evidence type="ECO:0000313" key="3">
    <source>
        <dbReference type="Proteomes" id="UP000008177"/>
    </source>
</evidence>
<name>G2YX53_BOTF4</name>
<dbReference type="HOGENOM" id="CLU_733599_0_0_1"/>
<accession>G2YX53</accession>